<accession>A0A5J5F5F0</accession>
<comment type="caution">
    <text evidence="2">The sequence shown here is derived from an EMBL/GenBank/DDBJ whole genome shotgun (WGS) entry which is preliminary data.</text>
</comment>
<dbReference type="InterPro" id="IPR018824">
    <property type="entry name" value="Conidiation-specific_6"/>
</dbReference>
<dbReference type="InParanoid" id="A0A5J5F5F0"/>
<keyword evidence="3" id="KW-1185">Reference proteome</keyword>
<dbReference type="EMBL" id="VXIS01000029">
    <property type="protein sequence ID" value="KAA8911993.1"/>
    <property type="molecule type" value="Genomic_DNA"/>
</dbReference>
<protein>
    <submittedName>
        <fullName evidence="2">Conidiation protein 6-domain-containing protein</fullName>
    </submittedName>
</protein>
<proteinExistence type="predicted"/>
<reference evidence="2 3" key="1">
    <citation type="submission" date="2019-09" db="EMBL/GenBank/DDBJ databases">
        <title>Draft genome of the ectomycorrhizal ascomycete Sphaerosporella brunnea.</title>
        <authorList>
            <consortium name="DOE Joint Genome Institute"/>
            <person name="Benucci G.M."/>
            <person name="Marozzi G."/>
            <person name="Antonielli L."/>
            <person name="Sanchez S."/>
            <person name="Marco P."/>
            <person name="Wang X."/>
            <person name="Falini L.B."/>
            <person name="Barry K."/>
            <person name="Haridas S."/>
            <person name="Lipzen A."/>
            <person name="Labutti K."/>
            <person name="Grigoriev I.V."/>
            <person name="Murat C."/>
            <person name="Martin F."/>
            <person name="Albertini E."/>
            <person name="Donnini D."/>
            <person name="Bonito G."/>
        </authorList>
    </citation>
    <scope>NUCLEOTIDE SEQUENCE [LARGE SCALE GENOMIC DNA]</scope>
    <source>
        <strain evidence="2 3">Sb_GMNB300</strain>
    </source>
</reference>
<dbReference type="OrthoDB" id="5419162at2759"/>
<evidence type="ECO:0000256" key="1">
    <source>
        <dbReference type="SAM" id="MobiDB-lite"/>
    </source>
</evidence>
<dbReference type="Pfam" id="PF10346">
    <property type="entry name" value="Con-6"/>
    <property type="match status" value="2"/>
</dbReference>
<dbReference type="InterPro" id="IPR052670">
    <property type="entry name" value="UPF0654_domain"/>
</dbReference>
<dbReference type="PANTHER" id="PTHR36576:SF1">
    <property type="entry name" value="UPF0654 PROTEIN C11D3.01C-RELATED"/>
    <property type="match status" value="1"/>
</dbReference>
<feature type="compositionally biased region" description="Basic and acidic residues" evidence="1">
    <location>
        <begin position="28"/>
        <end position="48"/>
    </location>
</feature>
<dbReference type="GO" id="GO:0005737">
    <property type="term" value="C:cytoplasm"/>
    <property type="evidence" value="ECO:0007669"/>
    <property type="project" value="TreeGrafter"/>
</dbReference>
<evidence type="ECO:0000313" key="2">
    <source>
        <dbReference type="EMBL" id="KAA8911993.1"/>
    </source>
</evidence>
<organism evidence="2 3">
    <name type="scientific">Sphaerosporella brunnea</name>
    <dbReference type="NCBI Taxonomy" id="1250544"/>
    <lineage>
        <taxon>Eukaryota</taxon>
        <taxon>Fungi</taxon>
        <taxon>Dikarya</taxon>
        <taxon>Ascomycota</taxon>
        <taxon>Pezizomycotina</taxon>
        <taxon>Pezizomycetes</taxon>
        <taxon>Pezizales</taxon>
        <taxon>Pyronemataceae</taxon>
        <taxon>Sphaerosporella</taxon>
    </lineage>
</organism>
<dbReference type="Proteomes" id="UP000326924">
    <property type="component" value="Unassembled WGS sequence"/>
</dbReference>
<name>A0A5J5F5F0_9PEZI</name>
<sequence>MDSSDFIDQKSTGNVIGGHKANLSNPHTSEDSKEHSRKVLDQLGHETKTSAAEKGASTEGKNTGNVIGGYKATLKNPNVSQAAKEHAEEVLEDMGAA</sequence>
<evidence type="ECO:0000313" key="3">
    <source>
        <dbReference type="Proteomes" id="UP000326924"/>
    </source>
</evidence>
<feature type="region of interest" description="Disordered" evidence="1">
    <location>
        <begin position="1"/>
        <end position="64"/>
    </location>
</feature>
<gene>
    <name evidence="2" type="ORF">FN846DRAFT_933782</name>
</gene>
<dbReference type="PANTHER" id="PTHR36576">
    <property type="entry name" value="UPF0654 PROTEIN C11D3.01C-RELATED"/>
    <property type="match status" value="1"/>
</dbReference>
<dbReference type="AlphaFoldDB" id="A0A5J5F5F0"/>